<dbReference type="AlphaFoldDB" id="A0AA44UM45"/>
<feature type="domain" description="DNA-binding protein Rv2175c wHTH" evidence="2">
    <location>
        <begin position="14"/>
        <end position="70"/>
    </location>
</feature>
<gene>
    <name evidence="3" type="ORF">ATL51_1532</name>
</gene>
<dbReference type="InterPro" id="IPR041098">
    <property type="entry name" value="Rv2175c_C"/>
</dbReference>
<protein>
    <recommendedName>
        <fullName evidence="5">Rv2175c C-terminal domain-containing protein</fullName>
    </recommendedName>
</protein>
<dbReference type="EMBL" id="PHUJ01000003">
    <property type="protein sequence ID" value="PKB29882.1"/>
    <property type="molecule type" value="Genomic_DNA"/>
</dbReference>
<organism evidence="3 4">
    <name type="scientific">Pseudonocardia alni</name>
    <name type="common">Amycolata alni</name>
    <dbReference type="NCBI Taxonomy" id="33907"/>
    <lineage>
        <taxon>Bacteria</taxon>
        <taxon>Bacillati</taxon>
        <taxon>Actinomycetota</taxon>
        <taxon>Actinomycetes</taxon>
        <taxon>Pseudonocardiales</taxon>
        <taxon>Pseudonocardiaceae</taxon>
        <taxon>Pseudonocardia</taxon>
    </lineage>
</organism>
<dbReference type="Pfam" id="PF18367">
    <property type="entry name" value="Rv2175c_C"/>
    <property type="match status" value="1"/>
</dbReference>
<feature type="domain" description="Rv2175c C-terminal" evidence="1">
    <location>
        <begin position="76"/>
        <end position="131"/>
    </location>
</feature>
<dbReference type="GO" id="GO:0003677">
    <property type="term" value="F:DNA binding"/>
    <property type="evidence" value="ECO:0007669"/>
    <property type="project" value="InterPro"/>
</dbReference>
<sequence length="132" mass="14030">MGVGAVRDGVGQCPAVNESLPAAVTEETLSVAEVADRLSIPVSRVHQLVRDGQLLSFKNGHDVVVPTALLDDDGVVRGLPGTIVVLRDGGYDDDAILSWLFTEEESLSGAPITALRAGRHKEIKRRAQAMAF</sequence>
<reference evidence="3 4" key="1">
    <citation type="submission" date="2017-11" db="EMBL/GenBank/DDBJ databases">
        <title>Sequencing the genomes of 1000 actinobacteria strains.</title>
        <authorList>
            <person name="Klenk H.-P."/>
        </authorList>
    </citation>
    <scope>NUCLEOTIDE SEQUENCE [LARGE SCALE GENOMIC DNA]</scope>
    <source>
        <strain evidence="3 4">DSM 44104</strain>
    </source>
</reference>
<evidence type="ECO:0000313" key="4">
    <source>
        <dbReference type="Proteomes" id="UP000232453"/>
    </source>
</evidence>
<evidence type="ECO:0000259" key="2">
    <source>
        <dbReference type="Pfam" id="PF21531"/>
    </source>
</evidence>
<accession>A0AA44UM45</accession>
<comment type="caution">
    <text evidence="3">The sequence shown here is derived from an EMBL/GenBank/DDBJ whole genome shotgun (WGS) entry which is preliminary data.</text>
</comment>
<evidence type="ECO:0000313" key="3">
    <source>
        <dbReference type="EMBL" id="PKB29882.1"/>
    </source>
</evidence>
<dbReference type="InterPro" id="IPR048576">
    <property type="entry name" value="Rv2175c_wHTH"/>
</dbReference>
<name>A0AA44UM45_PSEA5</name>
<dbReference type="Proteomes" id="UP000232453">
    <property type="component" value="Unassembled WGS sequence"/>
</dbReference>
<evidence type="ECO:0008006" key="5">
    <source>
        <dbReference type="Google" id="ProtNLM"/>
    </source>
</evidence>
<proteinExistence type="predicted"/>
<evidence type="ECO:0000259" key="1">
    <source>
        <dbReference type="Pfam" id="PF18367"/>
    </source>
</evidence>
<dbReference type="Pfam" id="PF21531">
    <property type="entry name" value="Rv2175c_wHTH"/>
    <property type="match status" value="1"/>
</dbReference>